<evidence type="ECO:0000313" key="1">
    <source>
        <dbReference type="EMBL" id="OCL96494.1"/>
    </source>
</evidence>
<dbReference type="EMBL" id="LCUJ01000014">
    <property type="protein sequence ID" value="OCL96494.1"/>
    <property type="molecule type" value="Genomic_DNA"/>
</dbReference>
<gene>
    <name evidence="1" type="ORF">AAX29_02033</name>
</gene>
<accession>A0A1C0B2I4</accession>
<dbReference type="Proteomes" id="UP000093281">
    <property type="component" value="Unassembled WGS sequence"/>
</dbReference>
<dbReference type="AlphaFoldDB" id="A0A1C0B2I4"/>
<organism evidence="1 2">
    <name type="scientific">Aliarcobacter thereius</name>
    <dbReference type="NCBI Taxonomy" id="544718"/>
    <lineage>
        <taxon>Bacteria</taxon>
        <taxon>Pseudomonadati</taxon>
        <taxon>Campylobacterota</taxon>
        <taxon>Epsilonproteobacteria</taxon>
        <taxon>Campylobacterales</taxon>
        <taxon>Arcobacteraceae</taxon>
        <taxon>Aliarcobacter</taxon>
    </lineage>
</organism>
<sequence>MPYIKYKSTGYTNNHIHINSYGIKNIRCRKLDLYRAMVTVGNPSFISRQKIRDFGLARAIYDSVIEKVGTVWENIESDRTEMRLHPIYHSHVIDKKRIVSYNLGMAFAKFYAEKLLDIPNLIHVESLKELGAINFHAITGSRREPDLVGQCTNGNWHVFEAKGMSQNNLNTQIESAKQQVQRVASIQGVIPETLNACATYFNDREILTYLQDPESKNEKVIHVNREKFVDSFYKPLFLMSNAIDKQLELRREDGLNYYSIDLKAKGLNLRVGLDEEVHDLIMQKEFSTLHSISKQKFKKYSEDLIHENYSVGLDGIVVKYRDYNHLTNQRSQ</sequence>
<reference evidence="2" key="1">
    <citation type="submission" date="2015-05" db="EMBL/GenBank/DDBJ databases">
        <authorList>
            <person name="Rovetto F."/>
            <person name="Cocolin L."/>
            <person name="Illeghems K."/>
            <person name="Van Nieuwerburgh F."/>
            <person name="Houf K."/>
        </authorList>
    </citation>
    <scope>NUCLEOTIDE SEQUENCE [LARGE SCALE GENOMIC DNA]</scope>
    <source>
        <strain evidence="2">DU22</strain>
    </source>
</reference>
<evidence type="ECO:0000313" key="2">
    <source>
        <dbReference type="Proteomes" id="UP000093281"/>
    </source>
</evidence>
<dbReference type="OrthoDB" id="8400502at2"/>
<protein>
    <submittedName>
        <fullName evidence="1">Uncharacterized protein</fullName>
    </submittedName>
</protein>
<name>A0A1C0B2I4_9BACT</name>
<comment type="caution">
    <text evidence="1">The sequence shown here is derived from an EMBL/GenBank/DDBJ whole genome shotgun (WGS) entry which is preliminary data.</text>
</comment>
<proteinExistence type="predicted"/>
<dbReference type="RefSeq" id="WP_066187726.1">
    <property type="nucleotide sequence ID" value="NZ_LCUJ01000014.1"/>
</dbReference>